<dbReference type="AlphaFoldDB" id="A0A6N7C2B4"/>
<dbReference type="EMBL" id="VZIZ01000014">
    <property type="protein sequence ID" value="KAF0568947.1"/>
    <property type="molecule type" value="Genomic_DNA"/>
</dbReference>
<proteinExistence type="predicted"/>
<reference evidence="1 2" key="1">
    <citation type="submission" date="2019-09" db="EMBL/GenBank/DDBJ databases">
        <title>Draft genome sequence of Psychrobacter nivimaris LAMA 639, in search for biotechnological relevant genes.</title>
        <authorList>
            <person name="Lima A.O.S."/>
            <person name="Staloch B.E.K."/>
            <person name="Freitas R.C."/>
            <person name="Niero H."/>
            <person name="Silva M.A.C."/>
        </authorList>
    </citation>
    <scope>NUCLEOTIDE SEQUENCE [LARGE SCALE GENOMIC DNA]</scope>
    <source>
        <strain evidence="1 2">LAMA 639</strain>
    </source>
</reference>
<keyword evidence="2" id="KW-1185">Reference proteome</keyword>
<organism evidence="1 2">
    <name type="scientific">Psychrobacter nivimaris</name>
    <dbReference type="NCBI Taxonomy" id="281738"/>
    <lineage>
        <taxon>Bacteria</taxon>
        <taxon>Pseudomonadati</taxon>
        <taxon>Pseudomonadota</taxon>
        <taxon>Gammaproteobacteria</taxon>
        <taxon>Moraxellales</taxon>
        <taxon>Moraxellaceae</taxon>
        <taxon>Psychrobacter</taxon>
    </lineage>
</organism>
<accession>A0A6N7C2B4</accession>
<evidence type="ECO:0000313" key="2">
    <source>
        <dbReference type="Proteomes" id="UP000471465"/>
    </source>
</evidence>
<protein>
    <submittedName>
        <fullName evidence="1">Uncharacterized protein</fullName>
    </submittedName>
</protein>
<dbReference type="Proteomes" id="UP000471465">
    <property type="component" value="Unassembled WGS sequence"/>
</dbReference>
<gene>
    <name evidence="1" type="ORF">FQV37_451</name>
</gene>
<sequence length="39" mass="4443">MLFAFICFGQSIDNERISSKDKTLGTTTKIRQTARTHLL</sequence>
<evidence type="ECO:0000313" key="1">
    <source>
        <dbReference type="EMBL" id="KAF0568947.1"/>
    </source>
</evidence>
<comment type="caution">
    <text evidence="1">The sequence shown here is derived from an EMBL/GenBank/DDBJ whole genome shotgun (WGS) entry which is preliminary data.</text>
</comment>
<name>A0A6N7C2B4_9GAMM</name>